<accession>A0A0A8ZYD6</accession>
<dbReference type="EMBL" id="GBRH01254049">
    <property type="protein sequence ID" value="JAD43846.1"/>
    <property type="molecule type" value="Transcribed_RNA"/>
</dbReference>
<dbReference type="AlphaFoldDB" id="A0A0A8ZYD6"/>
<reference evidence="1" key="1">
    <citation type="submission" date="2014-09" db="EMBL/GenBank/DDBJ databases">
        <authorList>
            <person name="Magalhaes I.L.F."/>
            <person name="Oliveira U."/>
            <person name="Santos F.R."/>
            <person name="Vidigal T.H.D.A."/>
            <person name="Brescovit A.D."/>
            <person name="Santos A.J."/>
        </authorList>
    </citation>
    <scope>NUCLEOTIDE SEQUENCE</scope>
    <source>
        <tissue evidence="1">Shoot tissue taken approximately 20 cm above the soil surface</tissue>
    </source>
</reference>
<organism evidence="1">
    <name type="scientific">Arundo donax</name>
    <name type="common">Giant reed</name>
    <name type="synonym">Donax arundinaceus</name>
    <dbReference type="NCBI Taxonomy" id="35708"/>
    <lineage>
        <taxon>Eukaryota</taxon>
        <taxon>Viridiplantae</taxon>
        <taxon>Streptophyta</taxon>
        <taxon>Embryophyta</taxon>
        <taxon>Tracheophyta</taxon>
        <taxon>Spermatophyta</taxon>
        <taxon>Magnoliopsida</taxon>
        <taxon>Liliopsida</taxon>
        <taxon>Poales</taxon>
        <taxon>Poaceae</taxon>
        <taxon>PACMAD clade</taxon>
        <taxon>Arundinoideae</taxon>
        <taxon>Arundineae</taxon>
        <taxon>Arundo</taxon>
    </lineage>
</organism>
<reference evidence="1" key="2">
    <citation type="journal article" date="2015" name="Data Brief">
        <title>Shoot transcriptome of the giant reed, Arundo donax.</title>
        <authorList>
            <person name="Barrero R.A."/>
            <person name="Guerrero F.D."/>
            <person name="Moolhuijzen P."/>
            <person name="Goolsby J.A."/>
            <person name="Tidwell J."/>
            <person name="Bellgard S.E."/>
            <person name="Bellgard M.I."/>
        </authorList>
    </citation>
    <scope>NUCLEOTIDE SEQUENCE</scope>
    <source>
        <tissue evidence="1">Shoot tissue taken approximately 20 cm above the soil surface</tissue>
    </source>
</reference>
<sequence>MTTYYYSLYYYSLDYYSLADESSPATPRECQSFLCADHAMSSGGAQELPQPEQCPAVRMTTQPTMRCWVIGLFLG</sequence>
<protein>
    <submittedName>
        <fullName evidence="1">Uncharacterized protein</fullName>
    </submittedName>
</protein>
<proteinExistence type="predicted"/>
<evidence type="ECO:0000313" key="1">
    <source>
        <dbReference type="EMBL" id="JAD43846.1"/>
    </source>
</evidence>
<name>A0A0A8ZYD6_ARUDO</name>